<proteinExistence type="predicted"/>
<feature type="compositionally biased region" description="Gly residues" evidence="1">
    <location>
        <begin position="73"/>
        <end position="82"/>
    </location>
</feature>
<feature type="compositionally biased region" description="Low complexity" evidence="1">
    <location>
        <begin position="301"/>
        <end position="313"/>
    </location>
</feature>
<feature type="region of interest" description="Disordered" evidence="1">
    <location>
        <begin position="294"/>
        <end position="313"/>
    </location>
</feature>
<comment type="caution">
    <text evidence="2">The sequence shown here is derived from an EMBL/GenBank/DDBJ whole genome shotgun (WGS) entry which is preliminary data.</text>
</comment>
<name>A0A225AE35_TALAT</name>
<dbReference type="Proteomes" id="UP000214365">
    <property type="component" value="Unassembled WGS sequence"/>
</dbReference>
<feature type="region of interest" description="Disordered" evidence="1">
    <location>
        <begin position="110"/>
        <end position="177"/>
    </location>
</feature>
<feature type="compositionally biased region" description="Basic residues" evidence="1">
    <location>
        <begin position="142"/>
        <end position="154"/>
    </location>
</feature>
<dbReference type="AlphaFoldDB" id="A0A225AE35"/>
<evidence type="ECO:0000313" key="2">
    <source>
        <dbReference type="EMBL" id="OKL59492.1"/>
    </source>
</evidence>
<feature type="compositionally biased region" description="Polar residues" evidence="1">
    <location>
        <begin position="38"/>
        <end position="49"/>
    </location>
</feature>
<organism evidence="2 3">
    <name type="scientific">Talaromyces atroroseus</name>
    <dbReference type="NCBI Taxonomy" id="1441469"/>
    <lineage>
        <taxon>Eukaryota</taxon>
        <taxon>Fungi</taxon>
        <taxon>Dikarya</taxon>
        <taxon>Ascomycota</taxon>
        <taxon>Pezizomycotina</taxon>
        <taxon>Eurotiomycetes</taxon>
        <taxon>Eurotiomycetidae</taxon>
        <taxon>Eurotiales</taxon>
        <taxon>Trichocomaceae</taxon>
        <taxon>Talaromyces</taxon>
        <taxon>Talaromyces sect. Trachyspermi</taxon>
    </lineage>
</organism>
<sequence>MSASSSPVSPRHRRHPSSLDISPAVHDTNEDGYFYLQSPRSPSFVSTDSQRLRHSISSAGDRRMSVEYTGAADSGGGGGGLGNLADELADAWADGEGYEDASGIEVNSQANGIHDNENSSGQQTPREQMSPSHTHSLQAPRQRQRQHQNWHHRRTESQYDGSDYGNDSDFDEASEFSPNFERRLAGIESLARRGIEENGSSNDQIIQRFVEGLKDLGAQSGIENGAARLITAHASITSHLTHQTRALQTLIHPLLFSHFPLLPIESMDDLVPLIDEGLLPNLPRPIQTQNNNLNAASFRPHSSSSTKSTHSQIASTADPLLSLQALLDQTSDLTLTLRTLNDTLHESRQLTSTASRRLRSARELLAELNREDEDREEGHRWIESGQWDRKLREREAGRVCGEVVSGFEAVCGEWRRKLFGTGAAAPTTAEAVA</sequence>
<feature type="compositionally biased region" description="Polar residues" evidence="1">
    <location>
        <begin position="118"/>
        <end position="139"/>
    </location>
</feature>
<evidence type="ECO:0000256" key="1">
    <source>
        <dbReference type="SAM" id="MobiDB-lite"/>
    </source>
</evidence>
<protein>
    <submittedName>
        <fullName evidence="2">Uncharacterized protein</fullName>
    </submittedName>
</protein>
<evidence type="ECO:0000313" key="3">
    <source>
        <dbReference type="Proteomes" id="UP000214365"/>
    </source>
</evidence>
<dbReference type="GeneID" id="31005036"/>
<accession>A0A225AE35</accession>
<feature type="region of interest" description="Disordered" evidence="1">
    <location>
        <begin position="1"/>
        <end position="84"/>
    </location>
</feature>
<reference evidence="2 3" key="1">
    <citation type="submission" date="2015-06" db="EMBL/GenBank/DDBJ databases">
        <title>Talaromyces atroroseus IBT 11181 draft genome.</title>
        <authorList>
            <person name="Rasmussen K.B."/>
            <person name="Rasmussen S."/>
            <person name="Petersen B."/>
            <person name="Sicheritz-Ponten T."/>
            <person name="Mortensen U.H."/>
            <person name="Thrane U."/>
        </authorList>
    </citation>
    <scope>NUCLEOTIDE SEQUENCE [LARGE SCALE GENOMIC DNA]</scope>
    <source>
        <strain evidence="2 3">IBT 11181</strain>
    </source>
</reference>
<dbReference type="RefSeq" id="XP_020119613.1">
    <property type="nucleotide sequence ID" value="XM_020267584.1"/>
</dbReference>
<dbReference type="EMBL" id="LFMY01000007">
    <property type="protein sequence ID" value="OKL59492.1"/>
    <property type="molecule type" value="Genomic_DNA"/>
</dbReference>
<dbReference type="OrthoDB" id="5427526at2759"/>
<gene>
    <name evidence="2" type="ORF">UA08_05280</name>
</gene>
<keyword evidence="3" id="KW-1185">Reference proteome</keyword>